<dbReference type="InterPro" id="IPR031303">
    <property type="entry name" value="C5_meth_CS"/>
</dbReference>
<evidence type="ECO:0000256" key="4">
    <source>
        <dbReference type="ARBA" id="ARBA00022747"/>
    </source>
</evidence>
<evidence type="ECO:0000256" key="3">
    <source>
        <dbReference type="ARBA" id="ARBA00022691"/>
    </source>
</evidence>
<dbReference type="GO" id="GO:0032259">
    <property type="term" value="P:methylation"/>
    <property type="evidence" value="ECO:0007669"/>
    <property type="project" value="UniProtKB-KW"/>
</dbReference>
<evidence type="ECO:0000256" key="8">
    <source>
        <dbReference type="SAM" id="MobiDB-lite"/>
    </source>
</evidence>
<evidence type="ECO:0000256" key="1">
    <source>
        <dbReference type="ARBA" id="ARBA00022603"/>
    </source>
</evidence>
<name>A0A8J3BV51_9ACTN</name>
<protein>
    <recommendedName>
        <fullName evidence="7">Cytosine-specific methyltransferase</fullName>
        <ecNumber evidence="7">2.1.1.37</ecNumber>
    </recommendedName>
</protein>
<reference evidence="9" key="2">
    <citation type="submission" date="2020-09" db="EMBL/GenBank/DDBJ databases">
        <authorList>
            <person name="Sun Q."/>
            <person name="Ohkuma M."/>
        </authorList>
    </citation>
    <scope>NUCLEOTIDE SEQUENCE</scope>
    <source>
        <strain evidence="9">JCM 3091</strain>
    </source>
</reference>
<feature type="active site" evidence="5">
    <location>
        <position position="75"/>
    </location>
</feature>
<dbReference type="PANTHER" id="PTHR10629">
    <property type="entry name" value="CYTOSINE-SPECIFIC METHYLTRANSFERASE"/>
    <property type="match status" value="1"/>
</dbReference>
<dbReference type="EMBL" id="BMQC01000008">
    <property type="protein sequence ID" value="GGK32525.1"/>
    <property type="molecule type" value="Genomic_DNA"/>
</dbReference>
<dbReference type="PROSITE" id="PS00095">
    <property type="entry name" value="C5_MTASE_2"/>
    <property type="match status" value="1"/>
</dbReference>
<evidence type="ECO:0000256" key="5">
    <source>
        <dbReference type="PROSITE-ProRule" id="PRU01016"/>
    </source>
</evidence>
<dbReference type="InterPro" id="IPR018117">
    <property type="entry name" value="C5_DNA_meth_AS"/>
</dbReference>
<comment type="caution">
    <text evidence="9">The sequence shown here is derived from an EMBL/GenBank/DDBJ whole genome shotgun (WGS) entry which is preliminary data.</text>
</comment>
<dbReference type="GO" id="GO:0009307">
    <property type="term" value="P:DNA restriction-modification system"/>
    <property type="evidence" value="ECO:0007669"/>
    <property type="project" value="UniProtKB-KW"/>
</dbReference>
<sequence>MNALSVFAGIGGLDLGLERAGMTVVGQVEMDPFCRSVLSRHWPDVPRHDDVRTAPAWWASQERPDVDVVCGGFPCQPFSNAGNRQGVGDARWGWPWMADVVRVVRPRYVLVENVAALLTAGGAFGTVLADLAALGFDAQWSVLSACAVGAPHTRERLFVVAYPHREHGPVGLADPRQPPTRHRPQDAPGHHRPGAWPDPLHRPMETERTHGRVPDGLPDRLECARVRALGNAVVPQVAEHVGRLITAHALTCP</sequence>
<dbReference type="EC" id="2.1.1.37" evidence="7"/>
<dbReference type="PANTHER" id="PTHR10629:SF52">
    <property type="entry name" value="DNA (CYTOSINE-5)-METHYLTRANSFERASE 1"/>
    <property type="match status" value="1"/>
</dbReference>
<feature type="compositionally biased region" description="Basic and acidic residues" evidence="8">
    <location>
        <begin position="199"/>
        <end position="216"/>
    </location>
</feature>
<proteinExistence type="inferred from homology"/>
<keyword evidence="4" id="KW-0680">Restriction system</keyword>
<dbReference type="Pfam" id="PF00145">
    <property type="entry name" value="DNA_methylase"/>
    <property type="match status" value="1"/>
</dbReference>
<keyword evidence="1 5" id="KW-0489">Methyltransferase</keyword>
<dbReference type="Proteomes" id="UP000662200">
    <property type="component" value="Unassembled WGS sequence"/>
</dbReference>
<evidence type="ECO:0000313" key="10">
    <source>
        <dbReference type="Proteomes" id="UP000662200"/>
    </source>
</evidence>
<evidence type="ECO:0000256" key="7">
    <source>
        <dbReference type="RuleBase" id="RU000417"/>
    </source>
</evidence>
<comment type="catalytic activity">
    <reaction evidence="7">
        <text>a 2'-deoxycytidine in DNA + S-adenosyl-L-methionine = a 5-methyl-2'-deoxycytidine in DNA + S-adenosyl-L-homocysteine + H(+)</text>
        <dbReference type="Rhea" id="RHEA:13681"/>
        <dbReference type="Rhea" id="RHEA-COMP:11369"/>
        <dbReference type="Rhea" id="RHEA-COMP:11370"/>
        <dbReference type="ChEBI" id="CHEBI:15378"/>
        <dbReference type="ChEBI" id="CHEBI:57856"/>
        <dbReference type="ChEBI" id="CHEBI:59789"/>
        <dbReference type="ChEBI" id="CHEBI:85452"/>
        <dbReference type="ChEBI" id="CHEBI:85454"/>
        <dbReference type="EC" id="2.1.1.37"/>
    </reaction>
</comment>
<reference evidence="9" key="1">
    <citation type="journal article" date="2014" name="Int. J. Syst. Evol. Microbiol.">
        <title>Complete genome sequence of Corynebacterium casei LMG S-19264T (=DSM 44701T), isolated from a smear-ripened cheese.</title>
        <authorList>
            <consortium name="US DOE Joint Genome Institute (JGI-PGF)"/>
            <person name="Walter F."/>
            <person name="Albersmeier A."/>
            <person name="Kalinowski J."/>
            <person name="Ruckert C."/>
        </authorList>
    </citation>
    <scope>NUCLEOTIDE SEQUENCE</scope>
    <source>
        <strain evidence="9">JCM 3091</strain>
    </source>
</reference>
<evidence type="ECO:0000256" key="2">
    <source>
        <dbReference type="ARBA" id="ARBA00022679"/>
    </source>
</evidence>
<dbReference type="AlphaFoldDB" id="A0A8J3BV51"/>
<keyword evidence="2 5" id="KW-0808">Transferase</keyword>
<accession>A0A8J3BV51</accession>
<organism evidence="9 10">
    <name type="scientific">Pilimelia terevasa</name>
    <dbReference type="NCBI Taxonomy" id="53372"/>
    <lineage>
        <taxon>Bacteria</taxon>
        <taxon>Bacillati</taxon>
        <taxon>Actinomycetota</taxon>
        <taxon>Actinomycetes</taxon>
        <taxon>Micromonosporales</taxon>
        <taxon>Micromonosporaceae</taxon>
        <taxon>Pilimelia</taxon>
    </lineage>
</organism>
<dbReference type="GO" id="GO:0044027">
    <property type="term" value="P:negative regulation of gene expression via chromosomal CpG island methylation"/>
    <property type="evidence" value="ECO:0007669"/>
    <property type="project" value="TreeGrafter"/>
</dbReference>
<comment type="similarity">
    <text evidence="5 6">Belongs to the class I-like SAM-binding methyltransferase superfamily. C5-methyltransferase family.</text>
</comment>
<dbReference type="SUPFAM" id="SSF53335">
    <property type="entry name" value="S-adenosyl-L-methionine-dependent methyltransferases"/>
    <property type="match status" value="1"/>
</dbReference>
<keyword evidence="3 5" id="KW-0949">S-adenosyl-L-methionine</keyword>
<dbReference type="Gene3D" id="3.40.50.150">
    <property type="entry name" value="Vaccinia Virus protein VP39"/>
    <property type="match status" value="1"/>
</dbReference>
<dbReference type="InterPro" id="IPR001525">
    <property type="entry name" value="C5_MeTfrase"/>
</dbReference>
<dbReference type="RefSeq" id="WP_189114610.1">
    <property type="nucleotide sequence ID" value="NZ_BMQC01000008.1"/>
</dbReference>
<dbReference type="GO" id="GO:0003677">
    <property type="term" value="F:DNA binding"/>
    <property type="evidence" value="ECO:0007669"/>
    <property type="project" value="TreeGrafter"/>
</dbReference>
<gene>
    <name evidence="9" type="ORF">GCM10010124_26640</name>
</gene>
<dbReference type="NCBIfam" id="TIGR00675">
    <property type="entry name" value="dcm"/>
    <property type="match status" value="1"/>
</dbReference>
<dbReference type="InterPro" id="IPR050390">
    <property type="entry name" value="C5-Methyltransferase"/>
</dbReference>
<dbReference type="InterPro" id="IPR029063">
    <property type="entry name" value="SAM-dependent_MTases_sf"/>
</dbReference>
<keyword evidence="10" id="KW-1185">Reference proteome</keyword>
<feature type="region of interest" description="Disordered" evidence="8">
    <location>
        <begin position="168"/>
        <end position="216"/>
    </location>
</feature>
<dbReference type="PROSITE" id="PS00094">
    <property type="entry name" value="C5_MTASE_1"/>
    <property type="match status" value="1"/>
</dbReference>
<evidence type="ECO:0000256" key="6">
    <source>
        <dbReference type="RuleBase" id="RU000416"/>
    </source>
</evidence>
<evidence type="ECO:0000313" key="9">
    <source>
        <dbReference type="EMBL" id="GGK32525.1"/>
    </source>
</evidence>
<dbReference type="PRINTS" id="PR00105">
    <property type="entry name" value="C5METTRFRASE"/>
</dbReference>
<dbReference type="PROSITE" id="PS51679">
    <property type="entry name" value="SAM_MT_C5"/>
    <property type="match status" value="1"/>
</dbReference>
<dbReference type="GO" id="GO:0003886">
    <property type="term" value="F:DNA (cytosine-5-)-methyltransferase activity"/>
    <property type="evidence" value="ECO:0007669"/>
    <property type="project" value="UniProtKB-EC"/>
</dbReference>